<gene>
    <name evidence="2" type="ORF">PSDVSF_10120</name>
</gene>
<evidence type="ECO:0000313" key="3">
    <source>
        <dbReference type="Proteomes" id="UP001053296"/>
    </source>
</evidence>
<dbReference type="EMBL" id="AP024485">
    <property type="protein sequence ID" value="BCS87770.1"/>
    <property type="molecule type" value="Genomic_DNA"/>
</dbReference>
<reference evidence="2" key="1">
    <citation type="journal article" date="2022" name="Arch. Microbiol.">
        <title>Pseudodesulfovibrio sediminis sp. nov., a mesophilic and neutrophilic sulfate-reducing bacterium isolated from sediment of a brackish lake.</title>
        <authorList>
            <person name="Takahashi A."/>
            <person name="Kojima H."/>
            <person name="Watanabe M."/>
            <person name="Fukui M."/>
        </authorList>
    </citation>
    <scope>NUCLEOTIDE SEQUENCE</scope>
    <source>
        <strain evidence="2">SF6</strain>
    </source>
</reference>
<evidence type="ECO:0000256" key="1">
    <source>
        <dbReference type="SAM" id="MobiDB-lite"/>
    </source>
</evidence>
<evidence type="ECO:0000313" key="2">
    <source>
        <dbReference type="EMBL" id="BCS87770.1"/>
    </source>
</evidence>
<dbReference type="Proteomes" id="UP001053296">
    <property type="component" value="Chromosome"/>
</dbReference>
<protein>
    <submittedName>
        <fullName evidence="2">Uncharacterized protein</fullName>
    </submittedName>
</protein>
<sequence length="55" mass="6032">MKTRTSINSKSDPTSFLKRGFKSMFCNYGIQPAAEPPLDTNKKSHKALSEQGAAD</sequence>
<accession>A0ABM7P4J7</accession>
<keyword evidence="3" id="KW-1185">Reference proteome</keyword>
<name>A0ABM7P4J7_9BACT</name>
<proteinExistence type="predicted"/>
<feature type="region of interest" description="Disordered" evidence="1">
    <location>
        <begin position="32"/>
        <end position="55"/>
    </location>
</feature>
<organism evidence="2 3">
    <name type="scientific">Pseudodesulfovibrio sediminis</name>
    <dbReference type="NCBI Taxonomy" id="2810563"/>
    <lineage>
        <taxon>Bacteria</taxon>
        <taxon>Pseudomonadati</taxon>
        <taxon>Thermodesulfobacteriota</taxon>
        <taxon>Desulfovibrionia</taxon>
        <taxon>Desulfovibrionales</taxon>
        <taxon>Desulfovibrionaceae</taxon>
    </lineage>
</organism>